<feature type="compositionally biased region" description="Basic and acidic residues" evidence="1">
    <location>
        <begin position="300"/>
        <end position="325"/>
    </location>
</feature>
<evidence type="ECO:0000256" key="1">
    <source>
        <dbReference type="SAM" id="MobiDB-lite"/>
    </source>
</evidence>
<keyword evidence="2" id="KW-1133">Transmembrane helix</keyword>
<reference evidence="3 4" key="1">
    <citation type="journal article" date="2013" name="PLoS Genet.">
        <title>A gene transfer agent and a dynamic repertoire of secretion systems hold the keys to the explosive radiation of the emerging pathogen Bartonella.</title>
        <authorList>
            <person name="Guy L."/>
            <person name="Nystedt B."/>
            <person name="Toft C."/>
            <person name="Zaremba-Niedzwiedzka K."/>
            <person name="Berglund E.C."/>
            <person name="Granberg F."/>
            <person name="Naslund K."/>
            <person name="Eriksson A.S."/>
            <person name="Andersson S.G."/>
        </authorList>
    </citation>
    <scope>NUCLEOTIDE SEQUENCE [LARGE SCALE GENOMIC DNA]</scope>
    <source>
        <strain evidence="4">m02</strain>
    </source>
</reference>
<accession>N6UIE6</accession>
<sequence>MIKAIDGWWLKSKINGLLEVIHNYLRGEKVLHVGRKQSWKTGFLYQLSFWHACVFTLIVLVCFFWPVQSIPQNAIQFFNHSLTSYYGHSLGASSAHSMGPSLPLSMGPPSGQSLGILGAQSVIPSLSSSSMGSFSDHGLGTLIAQNMGPSLPRSMDPSSGQSLGTSSAHSMDPPLPPSRGPSSDQSLGTLVAQSVGPSLPRSMDPLFVHVDAEQKMTVNHQDTLLKGKDLDLLLRAIQGVLERDKRGEKEERLLRQHLLDLFNQDGSFYYYCPLNNPYLEKTVQVVKGQGASSEEAIQGTKHDKGRSGKEEQREKGDKSSAVDVMGDEHKGGIKAEYGQYAKRGDEKRKGNGAARQMNGDEDQRLLPKGLYKKGYDFILSANYAEAEKVFCAFQKLYKQDPLVGDAVFWLAESLLGQERYHEAAQVYLYVWYTYKDTLYGSEILLKLAMSVAALGQNKAACDVFADIPKHYQTLECVFCKRLKQEQSRSQCSPN</sequence>
<keyword evidence="2" id="KW-0472">Membrane</keyword>
<evidence type="ECO:0000313" key="4">
    <source>
        <dbReference type="Proteomes" id="UP000014026"/>
    </source>
</evidence>
<organism evidence="3 4">
    <name type="scientific">Bartonella bovis m02</name>
    <dbReference type="NCBI Taxonomy" id="1094492"/>
    <lineage>
        <taxon>Bacteria</taxon>
        <taxon>Pseudomonadati</taxon>
        <taxon>Pseudomonadota</taxon>
        <taxon>Alphaproteobacteria</taxon>
        <taxon>Hyphomicrobiales</taxon>
        <taxon>Bartonellaceae</taxon>
        <taxon>Bartonella</taxon>
    </lineage>
</organism>
<dbReference type="InterPro" id="IPR011990">
    <property type="entry name" value="TPR-like_helical_dom_sf"/>
</dbReference>
<evidence type="ECO:0000256" key="2">
    <source>
        <dbReference type="SAM" id="Phobius"/>
    </source>
</evidence>
<keyword evidence="2" id="KW-0812">Transmembrane</keyword>
<dbReference type="AlphaFoldDB" id="N6UIE6"/>
<dbReference type="HOGENOM" id="CLU_551711_0_0_5"/>
<proteinExistence type="predicted"/>
<comment type="caution">
    <text evidence="3">The sequence shown here is derived from an EMBL/GenBank/DDBJ whole genome shotgun (WGS) entry which is preliminary data.</text>
</comment>
<feature type="transmembrane region" description="Helical" evidence="2">
    <location>
        <begin position="43"/>
        <end position="67"/>
    </location>
</feature>
<evidence type="ECO:0000313" key="3">
    <source>
        <dbReference type="EMBL" id="ENN90008.1"/>
    </source>
</evidence>
<protein>
    <submittedName>
        <fullName evidence="3">Tol-Pal system protein YbgF</fullName>
    </submittedName>
</protein>
<name>N6UIE6_9HYPH</name>
<feature type="region of interest" description="Disordered" evidence="1">
    <location>
        <begin position="293"/>
        <end position="325"/>
    </location>
</feature>
<dbReference type="Gene3D" id="1.25.40.10">
    <property type="entry name" value="Tetratricopeptide repeat domain"/>
    <property type="match status" value="1"/>
</dbReference>
<dbReference type="STRING" id="1094492.m02_12080"/>
<dbReference type="EMBL" id="AGWB01000036">
    <property type="protein sequence ID" value="ENN90008.1"/>
    <property type="molecule type" value="Genomic_DNA"/>
</dbReference>
<dbReference type="Proteomes" id="UP000014026">
    <property type="component" value="Unassembled WGS sequence"/>
</dbReference>
<feature type="region of interest" description="Disordered" evidence="1">
    <location>
        <begin position="145"/>
        <end position="188"/>
    </location>
</feature>
<dbReference type="PATRIC" id="fig|1094492.3.peg.1312"/>
<gene>
    <name evidence="3" type="ORF">m02_12080</name>
</gene>
<feature type="compositionally biased region" description="Polar residues" evidence="1">
    <location>
        <begin position="156"/>
        <end position="169"/>
    </location>
</feature>
<dbReference type="SUPFAM" id="SSF48452">
    <property type="entry name" value="TPR-like"/>
    <property type="match status" value="1"/>
</dbReference>